<accession>A0A8B0SKZ3</accession>
<sequence>MSTPQVNHPKFGLGTVILDNGQTKIIRFDHGIEEVPSSELETRLSVREALVSGHFSSPLETVLRAQAAAIQSINMSWGVFSRSRIKLLPHQLWTCHQALRHWPIRKLIADDVGLGKTIEAGLILWPLISSGKVKRLLILTPAPLVEQWQQRMREMFDIRLAIYRPELDRGKADFWNTHSQVVASLPTLRADNNNRHERLLDSESWDLVVVDEAHHLHATETTGKTLGFKLLEKMQEHDKITSLLLFTGTPHRGKPYGFWSLMSLLDNTLFNPSKKDIEQLTHLSSFLIRNNKQKVVDMEGTPLFKPIQQYPETYQYSEDEAAFYQLMTRFIQAGHAYASNLSSKGRGQVTLVLIALQKLASSSVAAVLAALQTRRNNLLKQAGELRKEVEEGDALDLGEEHKADEIEHLFESWIKADKKSKINLMENEVQHLEQLIQSAKVVTQETRVQRIIDITKERFNARPVLIFTEYKTTQALIVSSLIKEYGAEVVGFINGENTLRNIRYPDGSIKQLNATRDIAADQFNSGKLKYLVSTEAAGEGIDLQKNCHCLIHADLPWNPMRLHQRVGRLNRYGQKYPVEVVSLRNPSTVESKIWRKLEEKIRSIMLALGAAMTESEDLMQLVLGMASPALFDELFTDANSISAESLDSWFDEKTQTLGGKDVVQTVSELIGKAQSFDLSGLKGVPKLDLADLQPFFKAMLSMNGNRLSKNQERGFDFITPDNWRKKSPAIKRRYEKMLFSRETYPDSDIMGVGHPMMDQAIGQAIDFKSRVTFLPTLDASIYIFSIIDRVTTSEGQVNSVLVAVRASESYELLKDECLLLELNKTSPLEKELTSEIPNEFAVDELDKAKLFVTNNLGKLNLPFSYPEVTEHSVFLAHLSG</sequence>
<keyword evidence="3 9" id="KW-0347">Helicase</keyword>
<dbReference type="RefSeq" id="WP_207250651.1">
    <property type="nucleotide sequence ID" value="NZ_JAFMPM010000006.1"/>
</dbReference>
<dbReference type="PANTHER" id="PTHR45766:SF6">
    <property type="entry name" value="SWI_SNF-RELATED MATRIX-ASSOCIATED ACTIN-DEPENDENT REGULATOR OF CHROMATIN SUBFAMILY A-LIKE PROTEIN 1"/>
    <property type="match status" value="1"/>
</dbReference>
<dbReference type="PROSITE" id="PS51194">
    <property type="entry name" value="HELICASE_CTER"/>
    <property type="match status" value="1"/>
</dbReference>
<evidence type="ECO:0000256" key="3">
    <source>
        <dbReference type="ARBA" id="ARBA00022806"/>
    </source>
</evidence>
<evidence type="ECO:0000256" key="2">
    <source>
        <dbReference type="ARBA" id="ARBA00022801"/>
    </source>
</evidence>
<dbReference type="SUPFAM" id="SSF52540">
    <property type="entry name" value="P-loop containing nucleoside triphosphate hydrolases"/>
    <property type="match status" value="2"/>
</dbReference>
<reference evidence="8 10" key="1">
    <citation type="submission" date="2021-03" db="EMBL/GenBank/DDBJ databases">
        <title>Draft genome and methylome analysis of Thiotrix fructosivoruns ATCC 49748.</title>
        <authorList>
            <person name="Fomenkov A."/>
            <person name="Grabovich M.Y."/>
            <person name="Roberts R.J."/>
        </authorList>
    </citation>
    <scope>NUCLEOTIDE SEQUENCE [LARGE SCALE GENOMIC DNA]</scope>
    <source>
        <strain evidence="8 10">ATCC 49748</strain>
    </source>
</reference>
<protein>
    <submittedName>
        <fullName evidence="9">DEAD/DEAH box helicase</fullName>
    </submittedName>
</protein>
<dbReference type="Proteomes" id="UP000664466">
    <property type="component" value="Unassembled WGS sequence"/>
</dbReference>
<keyword evidence="2" id="KW-0378">Hydrolase</keyword>
<name>A0A8B0SKZ3_9GAMM</name>
<gene>
    <name evidence="9" type="ORF">J1836_004600</name>
    <name evidence="8" type="ORF">J1836_08230</name>
</gene>
<dbReference type="InterPro" id="IPR000330">
    <property type="entry name" value="SNF2_N"/>
</dbReference>
<dbReference type="GO" id="GO:0004386">
    <property type="term" value="F:helicase activity"/>
    <property type="evidence" value="ECO:0007669"/>
    <property type="project" value="UniProtKB-KW"/>
</dbReference>
<reference evidence="9" key="2">
    <citation type="submission" date="2021-04" db="EMBL/GenBank/DDBJ databases">
        <title>Complete Genome and methylome analysis of Thiothrix fructosivorans ATCC 49748.</title>
        <authorList>
            <person name="Fomenkov A."/>
            <person name="Sun L."/>
            <person name="Vincze T."/>
            <person name="Grabovich M.Y."/>
            <person name="Roberts R.J."/>
        </authorList>
    </citation>
    <scope>NUCLEOTIDE SEQUENCE</scope>
    <source>
        <strain evidence="9">ATCC 49748</strain>
    </source>
</reference>
<feature type="coiled-coil region" evidence="5">
    <location>
        <begin position="415"/>
        <end position="442"/>
    </location>
</feature>
<dbReference type="EMBL" id="CP072748">
    <property type="protein sequence ID" value="QTX11634.1"/>
    <property type="molecule type" value="Genomic_DNA"/>
</dbReference>
<dbReference type="InterPro" id="IPR027417">
    <property type="entry name" value="P-loop_NTPase"/>
</dbReference>
<keyword evidence="4" id="KW-0067">ATP-binding</keyword>
<evidence type="ECO:0000259" key="7">
    <source>
        <dbReference type="PROSITE" id="PS51194"/>
    </source>
</evidence>
<evidence type="ECO:0000256" key="1">
    <source>
        <dbReference type="ARBA" id="ARBA00022741"/>
    </source>
</evidence>
<dbReference type="EMBL" id="JAFMPM010000006">
    <property type="protein sequence ID" value="MBO0612913.1"/>
    <property type="molecule type" value="Genomic_DNA"/>
</dbReference>
<evidence type="ECO:0000259" key="6">
    <source>
        <dbReference type="PROSITE" id="PS51192"/>
    </source>
</evidence>
<dbReference type="Pfam" id="PF00271">
    <property type="entry name" value="Helicase_C"/>
    <property type="match status" value="1"/>
</dbReference>
<evidence type="ECO:0000313" key="9">
    <source>
        <dbReference type="EMBL" id="QTX11634.1"/>
    </source>
</evidence>
<dbReference type="InterPro" id="IPR038718">
    <property type="entry name" value="SNF2-like_sf"/>
</dbReference>
<dbReference type="AlphaFoldDB" id="A0A8B0SKZ3"/>
<dbReference type="SMART" id="SM00490">
    <property type="entry name" value="HELICc"/>
    <property type="match status" value="1"/>
</dbReference>
<evidence type="ECO:0000313" key="8">
    <source>
        <dbReference type="EMBL" id="MBO0612913.1"/>
    </source>
</evidence>
<dbReference type="Gene3D" id="3.40.50.300">
    <property type="entry name" value="P-loop containing nucleotide triphosphate hydrolases"/>
    <property type="match status" value="1"/>
</dbReference>
<dbReference type="CDD" id="cd18011">
    <property type="entry name" value="DEXDc_RapA"/>
    <property type="match status" value="1"/>
</dbReference>
<dbReference type="Gene3D" id="3.40.50.10810">
    <property type="entry name" value="Tandem AAA-ATPase domain"/>
    <property type="match status" value="1"/>
</dbReference>
<keyword evidence="10" id="KW-1185">Reference proteome</keyword>
<dbReference type="InterPro" id="IPR001650">
    <property type="entry name" value="Helicase_C-like"/>
</dbReference>
<dbReference type="PANTHER" id="PTHR45766">
    <property type="entry name" value="DNA ANNEALING HELICASE AND ENDONUCLEASE ZRANB3 FAMILY MEMBER"/>
    <property type="match status" value="1"/>
</dbReference>
<dbReference type="GO" id="GO:0005524">
    <property type="term" value="F:ATP binding"/>
    <property type="evidence" value="ECO:0007669"/>
    <property type="project" value="UniProtKB-KW"/>
</dbReference>
<evidence type="ECO:0000256" key="4">
    <source>
        <dbReference type="ARBA" id="ARBA00022840"/>
    </source>
</evidence>
<evidence type="ECO:0000256" key="5">
    <source>
        <dbReference type="SAM" id="Coils"/>
    </source>
</evidence>
<dbReference type="GO" id="GO:0016787">
    <property type="term" value="F:hydrolase activity"/>
    <property type="evidence" value="ECO:0007669"/>
    <property type="project" value="UniProtKB-KW"/>
</dbReference>
<dbReference type="InterPro" id="IPR014001">
    <property type="entry name" value="Helicase_ATP-bd"/>
</dbReference>
<dbReference type="InterPro" id="IPR049730">
    <property type="entry name" value="SNF2/RAD54-like_C"/>
</dbReference>
<dbReference type="SMART" id="SM00487">
    <property type="entry name" value="DEXDc"/>
    <property type="match status" value="1"/>
</dbReference>
<keyword evidence="1" id="KW-0547">Nucleotide-binding</keyword>
<organism evidence="9">
    <name type="scientific">Thiothrix fructosivorans</name>
    <dbReference type="NCBI Taxonomy" id="111770"/>
    <lineage>
        <taxon>Bacteria</taxon>
        <taxon>Pseudomonadati</taxon>
        <taxon>Pseudomonadota</taxon>
        <taxon>Gammaproteobacteria</taxon>
        <taxon>Thiotrichales</taxon>
        <taxon>Thiotrichaceae</taxon>
        <taxon>Thiothrix</taxon>
    </lineage>
</organism>
<feature type="domain" description="Helicase ATP-binding" evidence="6">
    <location>
        <begin position="97"/>
        <end position="268"/>
    </location>
</feature>
<dbReference type="Pfam" id="PF00176">
    <property type="entry name" value="SNF2-rel_dom"/>
    <property type="match status" value="1"/>
</dbReference>
<evidence type="ECO:0000313" key="10">
    <source>
        <dbReference type="Proteomes" id="UP000664466"/>
    </source>
</evidence>
<dbReference type="InterPro" id="IPR057342">
    <property type="entry name" value="DEXDc_RapA"/>
</dbReference>
<keyword evidence="5" id="KW-0175">Coiled coil</keyword>
<feature type="domain" description="Helicase C-terminal" evidence="7">
    <location>
        <begin position="447"/>
        <end position="619"/>
    </location>
</feature>
<dbReference type="CDD" id="cd18793">
    <property type="entry name" value="SF2_C_SNF"/>
    <property type="match status" value="1"/>
</dbReference>
<dbReference type="PROSITE" id="PS51192">
    <property type="entry name" value="HELICASE_ATP_BIND_1"/>
    <property type="match status" value="1"/>
</dbReference>
<proteinExistence type="predicted"/>